<feature type="region of interest" description="Disordered" evidence="1">
    <location>
        <begin position="1"/>
        <end position="44"/>
    </location>
</feature>
<feature type="compositionally biased region" description="Basic and acidic residues" evidence="1">
    <location>
        <begin position="34"/>
        <end position="44"/>
    </location>
</feature>
<evidence type="ECO:0000313" key="2">
    <source>
        <dbReference type="EMBL" id="KAF6731737.1"/>
    </source>
</evidence>
<name>A0A834CFW0_ORYME</name>
<dbReference type="AlphaFoldDB" id="A0A834CFW0"/>
<sequence>MKTDRRVRAEGCGEGEDKTGRGKTERGGLLSASSDRREADLRQQVLEDRETVPDARREKYIYKHQVVEERKLSRKLVLQDACTDELPAQARNEMEGFFVK</sequence>
<evidence type="ECO:0000313" key="3">
    <source>
        <dbReference type="Proteomes" id="UP000646548"/>
    </source>
</evidence>
<protein>
    <submittedName>
        <fullName evidence="2">Uncharacterized protein</fullName>
    </submittedName>
</protein>
<reference evidence="2" key="1">
    <citation type="journal article" name="BMC Genomics">
        <title>Long-read sequencing and de novo genome assembly of marine medaka (Oryzias melastigma).</title>
        <authorList>
            <person name="Liang P."/>
            <person name="Saqib H.S.A."/>
            <person name="Ni X."/>
            <person name="Shen Y."/>
        </authorList>
    </citation>
    <scope>NUCLEOTIDE SEQUENCE</scope>
    <source>
        <strain evidence="2">Bigg-433</strain>
    </source>
</reference>
<evidence type="ECO:0000256" key="1">
    <source>
        <dbReference type="SAM" id="MobiDB-lite"/>
    </source>
</evidence>
<feature type="compositionally biased region" description="Basic and acidic residues" evidence="1">
    <location>
        <begin position="1"/>
        <end position="26"/>
    </location>
</feature>
<dbReference type="Proteomes" id="UP000646548">
    <property type="component" value="Unassembled WGS sequence"/>
</dbReference>
<organism evidence="2 3">
    <name type="scientific">Oryzias melastigma</name>
    <name type="common">Marine medaka</name>
    <dbReference type="NCBI Taxonomy" id="30732"/>
    <lineage>
        <taxon>Eukaryota</taxon>
        <taxon>Metazoa</taxon>
        <taxon>Chordata</taxon>
        <taxon>Craniata</taxon>
        <taxon>Vertebrata</taxon>
        <taxon>Euteleostomi</taxon>
        <taxon>Actinopterygii</taxon>
        <taxon>Neopterygii</taxon>
        <taxon>Teleostei</taxon>
        <taxon>Neoteleostei</taxon>
        <taxon>Acanthomorphata</taxon>
        <taxon>Ovalentaria</taxon>
        <taxon>Atherinomorphae</taxon>
        <taxon>Beloniformes</taxon>
        <taxon>Adrianichthyidae</taxon>
        <taxon>Oryziinae</taxon>
        <taxon>Oryzias</taxon>
    </lineage>
</organism>
<comment type="caution">
    <text evidence="2">The sequence shown here is derived from an EMBL/GenBank/DDBJ whole genome shotgun (WGS) entry which is preliminary data.</text>
</comment>
<accession>A0A834CFW0</accession>
<dbReference type="EMBL" id="WKFB01000207">
    <property type="protein sequence ID" value="KAF6731737.1"/>
    <property type="molecule type" value="Genomic_DNA"/>
</dbReference>
<proteinExistence type="predicted"/>
<gene>
    <name evidence="2" type="ORF">FQA47_020684</name>
</gene>